<gene>
    <name evidence="4" type="ORF">GAH_00018</name>
</gene>
<dbReference type="GO" id="GO:0048472">
    <property type="term" value="F:threonine-phosphate decarboxylase activity"/>
    <property type="evidence" value="ECO:0007669"/>
    <property type="project" value="UniProtKB-EC"/>
</dbReference>
<keyword evidence="4" id="KW-0456">Lyase</keyword>
<name>A0A0F7IHX4_9EURY</name>
<evidence type="ECO:0000313" key="4">
    <source>
        <dbReference type="EMBL" id="AKG92617.1"/>
    </source>
</evidence>
<dbReference type="KEGG" id="gah:GAH_00018"/>
<feature type="domain" description="Aminotransferase class I/classII large" evidence="3">
    <location>
        <begin position="51"/>
        <end position="324"/>
    </location>
</feature>
<dbReference type="InterPro" id="IPR015421">
    <property type="entry name" value="PyrdxlP-dep_Trfase_major"/>
</dbReference>
<evidence type="ECO:0000256" key="2">
    <source>
        <dbReference type="ARBA" id="ARBA00022898"/>
    </source>
</evidence>
<protein>
    <submittedName>
        <fullName evidence="4">L-threonine O-3-phosphate decarboxylase</fullName>
        <ecNumber evidence="4">4.1.1.81</ecNumber>
    </submittedName>
</protein>
<dbReference type="HOGENOM" id="CLU_017584_3_2_2"/>
<keyword evidence="5" id="KW-1185">Reference proteome</keyword>
<comment type="cofactor">
    <cofactor evidence="1">
        <name>pyridoxal 5'-phosphate</name>
        <dbReference type="ChEBI" id="CHEBI:597326"/>
    </cofactor>
</comment>
<dbReference type="InterPro" id="IPR015422">
    <property type="entry name" value="PyrdxlP-dep_Trfase_small"/>
</dbReference>
<dbReference type="SUPFAM" id="SSF53383">
    <property type="entry name" value="PLP-dependent transferases"/>
    <property type="match status" value="1"/>
</dbReference>
<dbReference type="InterPro" id="IPR015424">
    <property type="entry name" value="PyrdxlP-dep_Trfase"/>
</dbReference>
<dbReference type="InParanoid" id="A0A0F7IHX4"/>
<organism evidence="4 5">
    <name type="scientific">Geoglobus ahangari</name>
    <dbReference type="NCBI Taxonomy" id="113653"/>
    <lineage>
        <taxon>Archaea</taxon>
        <taxon>Methanobacteriati</taxon>
        <taxon>Methanobacteriota</taxon>
        <taxon>Archaeoglobi</taxon>
        <taxon>Archaeoglobales</taxon>
        <taxon>Archaeoglobaceae</taxon>
        <taxon>Geoglobus</taxon>
    </lineage>
</organism>
<dbReference type="STRING" id="113653.GAH_00018"/>
<dbReference type="AlphaFoldDB" id="A0A0F7IHX4"/>
<proteinExistence type="predicted"/>
<keyword evidence="2" id="KW-0663">Pyridoxal phosphate</keyword>
<dbReference type="CDD" id="cd00609">
    <property type="entry name" value="AAT_like"/>
    <property type="match status" value="1"/>
</dbReference>
<evidence type="ECO:0000313" key="5">
    <source>
        <dbReference type="Proteomes" id="UP000034723"/>
    </source>
</evidence>
<dbReference type="Gene3D" id="3.90.1150.10">
    <property type="entry name" value="Aspartate Aminotransferase, domain 1"/>
    <property type="match status" value="1"/>
</dbReference>
<accession>A0A0F7IHX4</accession>
<dbReference type="PANTHER" id="PTHR42885:SF1">
    <property type="entry name" value="THREONINE-PHOSPHATE DECARBOXYLASE"/>
    <property type="match status" value="1"/>
</dbReference>
<reference evidence="4 5" key="1">
    <citation type="submission" date="2015-04" db="EMBL/GenBank/DDBJ databases">
        <title>The complete genome sequence of the hyperthermophilic, obligate iron-reducing archaeon Geoglobus ahangari strain 234T.</title>
        <authorList>
            <person name="Manzella M.P."/>
            <person name="Holmes D.E."/>
            <person name="Rocheleau J.M."/>
            <person name="Chung A."/>
            <person name="Reguera G."/>
            <person name="Kashefi K."/>
        </authorList>
    </citation>
    <scope>NUCLEOTIDE SEQUENCE [LARGE SCALE GENOMIC DNA]</scope>
    <source>
        <strain evidence="4 5">234</strain>
    </source>
</reference>
<dbReference type="InterPro" id="IPR004839">
    <property type="entry name" value="Aminotransferase_I/II_large"/>
</dbReference>
<evidence type="ECO:0000256" key="1">
    <source>
        <dbReference type="ARBA" id="ARBA00001933"/>
    </source>
</evidence>
<dbReference type="Pfam" id="PF00155">
    <property type="entry name" value="Aminotran_1_2"/>
    <property type="match status" value="1"/>
</dbReference>
<dbReference type="GO" id="GO:0030170">
    <property type="term" value="F:pyridoxal phosphate binding"/>
    <property type="evidence" value="ECO:0007669"/>
    <property type="project" value="InterPro"/>
</dbReference>
<dbReference type="PANTHER" id="PTHR42885">
    <property type="entry name" value="HISTIDINOL-PHOSPHATE AMINOTRANSFERASE-RELATED"/>
    <property type="match status" value="1"/>
</dbReference>
<dbReference type="PATRIC" id="fig|113653.22.peg.19"/>
<sequence length="334" mass="39218">MPVHGDYYERYLKRGLRPLDFASNINPFRPRGLEEFLSERVEVIYHYPHNGYESLVETISDSMRWDRETIVFGNGSIELIEFFFRVAGRDVAIAQPTFTEYERFARLHGVRVHDIPWDLEAILEFVEGSRPDALVICNPNNPTGEFMRKREVEEVAEVCEKRGVKLMIDQTFIDFVKPHDVEAFQVRSLTKILGIPGLRFGYGMFPKEYARLFHETRLPWNVNTLAKVVAERYLPLLRPFSRHVRRKIGKEREHMKKFLRRLGFECGGKANFLLCRGNLDSGRIFEFLEGRGMLIRRCNDFKGLTSKHFRVAVKKREENRVLLRGLEVLVQEYS</sequence>
<dbReference type="Proteomes" id="UP000034723">
    <property type="component" value="Chromosome"/>
</dbReference>
<dbReference type="EC" id="4.1.1.81" evidence="4"/>
<evidence type="ECO:0000259" key="3">
    <source>
        <dbReference type="Pfam" id="PF00155"/>
    </source>
</evidence>
<dbReference type="EMBL" id="CP011267">
    <property type="protein sequence ID" value="AKG92617.1"/>
    <property type="molecule type" value="Genomic_DNA"/>
</dbReference>
<dbReference type="Gene3D" id="3.40.640.10">
    <property type="entry name" value="Type I PLP-dependent aspartate aminotransferase-like (Major domain)"/>
    <property type="match status" value="1"/>
</dbReference>